<name>A0A9Q1HSK9_CONCO</name>
<dbReference type="Proteomes" id="UP001152803">
    <property type="component" value="Unassembled WGS sequence"/>
</dbReference>
<organism evidence="2 3">
    <name type="scientific">Conger conger</name>
    <name type="common">Conger eel</name>
    <name type="synonym">Muraena conger</name>
    <dbReference type="NCBI Taxonomy" id="82655"/>
    <lineage>
        <taxon>Eukaryota</taxon>
        <taxon>Metazoa</taxon>
        <taxon>Chordata</taxon>
        <taxon>Craniata</taxon>
        <taxon>Vertebrata</taxon>
        <taxon>Euteleostomi</taxon>
        <taxon>Actinopterygii</taxon>
        <taxon>Neopterygii</taxon>
        <taxon>Teleostei</taxon>
        <taxon>Anguilliformes</taxon>
        <taxon>Congridae</taxon>
        <taxon>Conger</taxon>
    </lineage>
</organism>
<feature type="signal peptide" evidence="1">
    <location>
        <begin position="1"/>
        <end position="16"/>
    </location>
</feature>
<evidence type="ECO:0000256" key="1">
    <source>
        <dbReference type="SAM" id="SignalP"/>
    </source>
</evidence>
<keyword evidence="3" id="KW-1185">Reference proteome</keyword>
<dbReference type="OrthoDB" id="8964388at2759"/>
<reference evidence="2" key="1">
    <citation type="journal article" date="2023" name="Science">
        <title>Genome structures resolve the early diversification of teleost fishes.</title>
        <authorList>
            <person name="Parey E."/>
            <person name="Louis A."/>
            <person name="Montfort J."/>
            <person name="Bouchez O."/>
            <person name="Roques C."/>
            <person name="Iampietro C."/>
            <person name="Lluch J."/>
            <person name="Castinel A."/>
            <person name="Donnadieu C."/>
            <person name="Desvignes T."/>
            <person name="Floi Bucao C."/>
            <person name="Jouanno E."/>
            <person name="Wen M."/>
            <person name="Mejri S."/>
            <person name="Dirks R."/>
            <person name="Jansen H."/>
            <person name="Henkel C."/>
            <person name="Chen W.J."/>
            <person name="Zahm M."/>
            <person name="Cabau C."/>
            <person name="Klopp C."/>
            <person name="Thompson A.W."/>
            <person name="Robinson-Rechavi M."/>
            <person name="Braasch I."/>
            <person name="Lecointre G."/>
            <person name="Bobe J."/>
            <person name="Postlethwait J.H."/>
            <person name="Berthelot C."/>
            <person name="Roest Crollius H."/>
            <person name="Guiguen Y."/>
        </authorList>
    </citation>
    <scope>NUCLEOTIDE SEQUENCE</scope>
    <source>
        <strain evidence="2">Concon-B</strain>
    </source>
</reference>
<dbReference type="AlphaFoldDB" id="A0A9Q1HSK9"/>
<accession>A0A9Q1HSK9</accession>
<dbReference type="EMBL" id="JAFJMO010000012">
    <property type="protein sequence ID" value="KAJ8261452.1"/>
    <property type="molecule type" value="Genomic_DNA"/>
</dbReference>
<feature type="non-terminal residue" evidence="2">
    <location>
        <position position="143"/>
    </location>
</feature>
<gene>
    <name evidence="2" type="ORF">COCON_G00171750</name>
</gene>
<keyword evidence="1" id="KW-0732">Signal</keyword>
<sequence>MCFLVFFLILLKTVDLQHRSDLPDVGHILVYVFGSAVLSVLNAVALATEVFLKAEKGQRTVEDLQVILLPLESFFLVCWIGLHEYAKCMQDTELRKQLSLIFLSCKKPDKSKTPEAVEMDPLSPPEQSTVHRQEVFICDSVCP</sequence>
<evidence type="ECO:0000313" key="2">
    <source>
        <dbReference type="EMBL" id="KAJ8261452.1"/>
    </source>
</evidence>
<protein>
    <submittedName>
        <fullName evidence="2">Uncharacterized protein</fullName>
    </submittedName>
</protein>
<proteinExistence type="predicted"/>
<evidence type="ECO:0000313" key="3">
    <source>
        <dbReference type="Proteomes" id="UP001152803"/>
    </source>
</evidence>
<comment type="caution">
    <text evidence="2">The sequence shown here is derived from an EMBL/GenBank/DDBJ whole genome shotgun (WGS) entry which is preliminary data.</text>
</comment>
<feature type="chain" id="PRO_5040463520" evidence="1">
    <location>
        <begin position="17"/>
        <end position="143"/>
    </location>
</feature>